<sequence length="83" mass="8934">RSPARKASYSAWLFDVLNDKAGDTSIRMPFSFSRMIPALAPIELDAPSTKMVHLSAPSFEDAEAVISATKSARTCALSAFLLS</sequence>
<evidence type="ECO:0000313" key="2">
    <source>
        <dbReference type="Proteomes" id="UP000265520"/>
    </source>
</evidence>
<comment type="caution">
    <text evidence="1">The sequence shown here is derived from an EMBL/GenBank/DDBJ whole genome shotgun (WGS) entry which is preliminary data.</text>
</comment>
<dbReference type="AlphaFoldDB" id="A0A392SRV7"/>
<reference evidence="1 2" key="1">
    <citation type="journal article" date="2018" name="Front. Plant Sci.">
        <title>Red Clover (Trifolium pratense) and Zigzag Clover (T. medium) - A Picture of Genomic Similarities and Differences.</title>
        <authorList>
            <person name="Dluhosova J."/>
            <person name="Istvanek J."/>
            <person name="Nedelnik J."/>
            <person name="Repkova J."/>
        </authorList>
    </citation>
    <scope>NUCLEOTIDE SEQUENCE [LARGE SCALE GENOMIC DNA]</scope>
    <source>
        <strain evidence="2">cv. 10/8</strain>
        <tissue evidence="1">Leaf</tissue>
    </source>
</reference>
<proteinExistence type="predicted"/>
<accession>A0A392SRV7</accession>
<keyword evidence="2" id="KW-1185">Reference proteome</keyword>
<protein>
    <submittedName>
        <fullName evidence="1">Uncharacterized protein</fullName>
    </submittedName>
</protein>
<feature type="non-terminal residue" evidence="1">
    <location>
        <position position="1"/>
    </location>
</feature>
<dbReference type="EMBL" id="LXQA010431740">
    <property type="protein sequence ID" value="MCI51429.1"/>
    <property type="molecule type" value="Genomic_DNA"/>
</dbReference>
<organism evidence="1 2">
    <name type="scientific">Trifolium medium</name>
    <dbReference type="NCBI Taxonomy" id="97028"/>
    <lineage>
        <taxon>Eukaryota</taxon>
        <taxon>Viridiplantae</taxon>
        <taxon>Streptophyta</taxon>
        <taxon>Embryophyta</taxon>
        <taxon>Tracheophyta</taxon>
        <taxon>Spermatophyta</taxon>
        <taxon>Magnoliopsida</taxon>
        <taxon>eudicotyledons</taxon>
        <taxon>Gunneridae</taxon>
        <taxon>Pentapetalae</taxon>
        <taxon>rosids</taxon>
        <taxon>fabids</taxon>
        <taxon>Fabales</taxon>
        <taxon>Fabaceae</taxon>
        <taxon>Papilionoideae</taxon>
        <taxon>50 kb inversion clade</taxon>
        <taxon>NPAAA clade</taxon>
        <taxon>Hologalegina</taxon>
        <taxon>IRL clade</taxon>
        <taxon>Trifolieae</taxon>
        <taxon>Trifolium</taxon>
    </lineage>
</organism>
<dbReference type="Proteomes" id="UP000265520">
    <property type="component" value="Unassembled WGS sequence"/>
</dbReference>
<evidence type="ECO:0000313" key="1">
    <source>
        <dbReference type="EMBL" id="MCI51429.1"/>
    </source>
</evidence>
<name>A0A392SRV7_9FABA</name>